<keyword evidence="2" id="KW-1185">Reference proteome</keyword>
<evidence type="ECO:0000313" key="2">
    <source>
        <dbReference type="Proteomes" id="UP000030889"/>
    </source>
</evidence>
<dbReference type="EMBL" id="JRGF01000004">
    <property type="protein sequence ID" value="KHE42501.1"/>
    <property type="molecule type" value="Genomic_DNA"/>
</dbReference>
<gene>
    <name evidence="1" type="ORF">LG35_04585</name>
</gene>
<sequence length="198" mass="21494">MPAAKIGHGNGLWIPRIRNLYRAADWKKRKRRSPACCGTASRAVWPGVEASVFAVGQLWLRSGDRACAGCCPGLSLGFGAQKTTDMNRCRMLVQCGNVGAAFRIGCERAFGMRVNAGCRGECGLQIGPFNRLSAPGDGAFMRNEDLFGYRLPVPTERCWPCAFSAERDGVSRIWKTGAQCAAEEGGWGLSESVEPYRP</sequence>
<organism evidence="1 2">
    <name type="scientific">Alistipes inops</name>
    <dbReference type="NCBI Taxonomy" id="1501391"/>
    <lineage>
        <taxon>Bacteria</taxon>
        <taxon>Pseudomonadati</taxon>
        <taxon>Bacteroidota</taxon>
        <taxon>Bacteroidia</taxon>
        <taxon>Bacteroidales</taxon>
        <taxon>Rikenellaceae</taxon>
        <taxon>Alistipes</taxon>
    </lineage>
</organism>
<proteinExistence type="predicted"/>
<reference evidence="1 2" key="1">
    <citation type="submission" date="2014-09" db="EMBL/GenBank/DDBJ databases">
        <title>Alistipes sp. 627, sp. nov., a novel member of the family Rikenellaceae isolated from human faeces.</title>
        <authorList>
            <person name="Shkoporov A.N."/>
            <person name="Chaplin A.V."/>
            <person name="Motuzova O.V."/>
            <person name="Kafarskaia L.I."/>
            <person name="Khokhlova E.V."/>
            <person name="Efimov B.A."/>
        </authorList>
    </citation>
    <scope>NUCLEOTIDE SEQUENCE [LARGE SCALE GENOMIC DNA]</scope>
    <source>
        <strain evidence="1 2">627</strain>
    </source>
</reference>
<dbReference type="Proteomes" id="UP000030889">
    <property type="component" value="Unassembled WGS sequence"/>
</dbReference>
<protein>
    <submittedName>
        <fullName evidence="1">Uncharacterized protein</fullName>
    </submittedName>
</protein>
<name>A0ABR4YJR8_9BACT</name>
<evidence type="ECO:0000313" key="1">
    <source>
        <dbReference type="EMBL" id="KHE42501.1"/>
    </source>
</evidence>
<accession>A0ABR4YJR8</accession>
<comment type="caution">
    <text evidence="1">The sequence shown here is derived from an EMBL/GenBank/DDBJ whole genome shotgun (WGS) entry which is preliminary data.</text>
</comment>